<keyword evidence="1" id="KW-0732">Signal</keyword>
<evidence type="ECO:0008006" key="4">
    <source>
        <dbReference type="Google" id="ProtNLM"/>
    </source>
</evidence>
<comment type="caution">
    <text evidence="2">The sequence shown here is derived from an EMBL/GenBank/DDBJ whole genome shotgun (WGS) entry which is preliminary data.</text>
</comment>
<keyword evidence="3" id="KW-1185">Reference proteome</keyword>
<dbReference type="RefSeq" id="WP_348603054.1">
    <property type="nucleotide sequence ID" value="NZ_CP157276.1"/>
</dbReference>
<evidence type="ECO:0000256" key="1">
    <source>
        <dbReference type="SAM" id="SignalP"/>
    </source>
</evidence>
<dbReference type="Gene3D" id="2.60.40.10">
    <property type="entry name" value="Immunoglobulins"/>
    <property type="match status" value="1"/>
</dbReference>
<proteinExistence type="predicted"/>
<dbReference type="Proteomes" id="UP001629744">
    <property type="component" value="Unassembled WGS sequence"/>
</dbReference>
<feature type="signal peptide" evidence="1">
    <location>
        <begin position="1"/>
        <end position="28"/>
    </location>
</feature>
<evidence type="ECO:0000313" key="3">
    <source>
        <dbReference type="Proteomes" id="UP001629744"/>
    </source>
</evidence>
<reference evidence="2 3" key="1">
    <citation type="submission" date="2023-11" db="EMBL/GenBank/DDBJ databases">
        <authorList>
            <person name="Val-Calvo J."/>
            <person name="Scortti M."/>
            <person name="Vazquez-Boland J."/>
        </authorList>
    </citation>
    <scope>NUCLEOTIDE SEQUENCE [LARGE SCALE GENOMIC DNA]</scope>
    <source>
        <strain evidence="2 3">DSM 46662</strain>
    </source>
</reference>
<evidence type="ECO:0000313" key="2">
    <source>
        <dbReference type="EMBL" id="MFM1730212.1"/>
    </source>
</evidence>
<gene>
    <name evidence="2" type="ORF">ABEU19_003738</name>
</gene>
<dbReference type="InterPro" id="IPR013783">
    <property type="entry name" value="Ig-like_fold"/>
</dbReference>
<sequence>MRSVLRQLLTLLALVASIGAASVTVVHADPVFTTSGGGLVGVRLLDPSPGVGFESQNYIFDNVQPGAAIKRRVEVSNDIDKPRTIEVYTGAAAKRGDQYTVQDRGTTNRLTGWTSVDKQTLTLARGATAVVTVTITVPADAPVGTQYGVVWVQAAADGSGLSTGSRVGVRVYPTVVPPSGQTADFTISGLTAERDSAGRAVVVADVRNTGSWALDLDGELTLVGPEGLTVGPVYPDAATIARGATGKVRFVIANSADLPSGPWQASVKLRSGPIEHAHSGTVDFPAAGTGTGSLGSLGSLGGLGSLGS</sequence>
<dbReference type="EMBL" id="JBDLNU010000004">
    <property type="protein sequence ID" value="MFM1730212.1"/>
    <property type="molecule type" value="Genomic_DNA"/>
</dbReference>
<name>A0ABW9FXY2_9NOCA</name>
<accession>A0ABW9FXY2</accession>
<feature type="chain" id="PRO_5045774424" description="DUF916 domain-containing protein" evidence="1">
    <location>
        <begin position="29"/>
        <end position="308"/>
    </location>
</feature>
<organism evidence="2 3">
    <name type="scientific">Prescottella soli</name>
    <dbReference type="NCBI Taxonomy" id="1543852"/>
    <lineage>
        <taxon>Bacteria</taxon>
        <taxon>Bacillati</taxon>
        <taxon>Actinomycetota</taxon>
        <taxon>Actinomycetes</taxon>
        <taxon>Mycobacteriales</taxon>
        <taxon>Nocardiaceae</taxon>
        <taxon>Prescottella</taxon>
    </lineage>
</organism>
<protein>
    <recommendedName>
        <fullName evidence="4">DUF916 domain-containing protein</fullName>
    </recommendedName>
</protein>